<evidence type="ECO:0000313" key="2">
    <source>
        <dbReference type="EMBL" id="KAH3865842.1"/>
    </source>
</evidence>
<name>A0A9D4LY54_DREPO</name>
<dbReference type="Proteomes" id="UP000828390">
    <property type="component" value="Unassembled WGS sequence"/>
</dbReference>
<organism evidence="2 3">
    <name type="scientific">Dreissena polymorpha</name>
    <name type="common">Zebra mussel</name>
    <name type="synonym">Mytilus polymorpha</name>
    <dbReference type="NCBI Taxonomy" id="45954"/>
    <lineage>
        <taxon>Eukaryota</taxon>
        <taxon>Metazoa</taxon>
        <taxon>Spiralia</taxon>
        <taxon>Lophotrochozoa</taxon>
        <taxon>Mollusca</taxon>
        <taxon>Bivalvia</taxon>
        <taxon>Autobranchia</taxon>
        <taxon>Heteroconchia</taxon>
        <taxon>Euheterodonta</taxon>
        <taxon>Imparidentia</taxon>
        <taxon>Neoheterodontei</taxon>
        <taxon>Myida</taxon>
        <taxon>Dreissenoidea</taxon>
        <taxon>Dreissenidae</taxon>
        <taxon>Dreissena</taxon>
    </lineage>
</organism>
<gene>
    <name evidence="2" type="ORF">DPMN_028886</name>
</gene>
<proteinExistence type="predicted"/>
<accession>A0A9D4LY54</accession>
<comment type="caution">
    <text evidence="2">The sequence shown here is derived from an EMBL/GenBank/DDBJ whole genome shotgun (WGS) entry which is preliminary data.</text>
</comment>
<protein>
    <submittedName>
        <fullName evidence="2">Uncharacterized protein</fullName>
    </submittedName>
</protein>
<dbReference type="AlphaFoldDB" id="A0A9D4LY54"/>
<keyword evidence="3" id="KW-1185">Reference proteome</keyword>
<evidence type="ECO:0000256" key="1">
    <source>
        <dbReference type="SAM" id="MobiDB-lite"/>
    </source>
</evidence>
<feature type="region of interest" description="Disordered" evidence="1">
    <location>
        <begin position="1"/>
        <end position="23"/>
    </location>
</feature>
<reference evidence="2" key="2">
    <citation type="submission" date="2020-11" db="EMBL/GenBank/DDBJ databases">
        <authorList>
            <person name="McCartney M.A."/>
            <person name="Auch B."/>
            <person name="Kono T."/>
            <person name="Mallez S."/>
            <person name="Becker A."/>
            <person name="Gohl D.M."/>
            <person name="Silverstein K.A.T."/>
            <person name="Koren S."/>
            <person name="Bechman K.B."/>
            <person name="Herman A."/>
            <person name="Abrahante J.E."/>
            <person name="Garbe J."/>
        </authorList>
    </citation>
    <scope>NUCLEOTIDE SEQUENCE</scope>
    <source>
        <strain evidence="2">Duluth1</strain>
        <tissue evidence="2">Whole animal</tissue>
    </source>
</reference>
<dbReference type="EMBL" id="JAIWYP010000002">
    <property type="protein sequence ID" value="KAH3865842.1"/>
    <property type="molecule type" value="Genomic_DNA"/>
</dbReference>
<evidence type="ECO:0000313" key="3">
    <source>
        <dbReference type="Proteomes" id="UP000828390"/>
    </source>
</evidence>
<sequence>MNEVLPVWSSHATGPGIAPGSPKIEAIVPTTALSGQPRGTRNKDLRYTTSGNLVWVTNLLK</sequence>
<reference evidence="2" key="1">
    <citation type="journal article" date="2019" name="bioRxiv">
        <title>The Genome of the Zebra Mussel, Dreissena polymorpha: A Resource for Invasive Species Research.</title>
        <authorList>
            <person name="McCartney M.A."/>
            <person name="Auch B."/>
            <person name="Kono T."/>
            <person name="Mallez S."/>
            <person name="Zhang Y."/>
            <person name="Obille A."/>
            <person name="Becker A."/>
            <person name="Abrahante J.E."/>
            <person name="Garbe J."/>
            <person name="Badalamenti J.P."/>
            <person name="Herman A."/>
            <person name="Mangelson H."/>
            <person name="Liachko I."/>
            <person name="Sullivan S."/>
            <person name="Sone E.D."/>
            <person name="Koren S."/>
            <person name="Silverstein K.A.T."/>
            <person name="Beckman K.B."/>
            <person name="Gohl D.M."/>
        </authorList>
    </citation>
    <scope>NUCLEOTIDE SEQUENCE</scope>
    <source>
        <strain evidence="2">Duluth1</strain>
        <tissue evidence="2">Whole animal</tissue>
    </source>
</reference>